<dbReference type="OrthoDB" id="14563at2759"/>
<keyword evidence="4" id="KW-0433">Leucine-rich repeat</keyword>
<evidence type="ECO:0000256" key="6">
    <source>
        <dbReference type="ARBA" id="ARBA00022737"/>
    </source>
</evidence>
<evidence type="ECO:0000256" key="13">
    <source>
        <dbReference type="PROSITE-ProRule" id="PRU00076"/>
    </source>
</evidence>
<evidence type="ECO:0000256" key="7">
    <source>
        <dbReference type="ARBA" id="ARBA00022837"/>
    </source>
</evidence>
<dbReference type="PANTHER" id="PTHR10199:SF110">
    <property type="entry name" value="TSP C-TERMINAL DOMAIN-CONTAINING PROTEIN"/>
    <property type="match status" value="1"/>
</dbReference>
<evidence type="ECO:0000256" key="11">
    <source>
        <dbReference type="ARBA" id="ARBA00023180"/>
    </source>
</evidence>
<feature type="repeat" description="TSP type-3" evidence="14">
    <location>
        <begin position="2778"/>
        <end position="2813"/>
    </location>
</feature>
<dbReference type="Pfam" id="PF05735">
    <property type="entry name" value="TSP_C"/>
    <property type="match status" value="1"/>
</dbReference>
<dbReference type="Pfam" id="PF02412">
    <property type="entry name" value="TSP_3"/>
    <property type="match status" value="5"/>
</dbReference>
<dbReference type="PROSITE" id="PS01186">
    <property type="entry name" value="EGF_2"/>
    <property type="match status" value="1"/>
</dbReference>
<dbReference type="SUPFAM" id="SSF57196">
    <property type="entry name" value="EGF/Laminin"/>
    <property type="match status" value="1"/>
</dbReference>
<evidence type="ECO:0000256" key="10">
    <source>
        <dbReference type="ARBA" id="ARBA00023157"/>
    </source>
</evidence>
<feature type="region of interest" description="Disordered" evidence="15">
    <location>
        <begin position="2638"/>
        <end position="2668"/>
    </location>
</feature>
<dbReference type="Proteomes" id="UP000085678">
    <property type="component" value="Unplaced"/>
</dbReference>
<dbReference type="InterPro" id="IPR026906">
    <property type="entry name" value="LRR_5"/>
</dbReference>
<feature type="repeat" description="TSP type-3" evidence="14">
    <location>
        <begin position="2700"/>
        <end position="2741"/>
    </location>
</feature>
<dbReference type="InterPro" id="IPR049883">
    <property type="entry name" value="NOTCH1_EGF-like"/>
</dbReference>
<evidence type="ECO:0000256" key="2">
    <source>
        <dbReference type="ARBA" id="ARBA00009456"/>
    </source>
</evidence>
<keyword evidence="10" id="KW-1015">Disulfide bond</keyword>
<dbReference type="InterPro" id="IPR015919">
    <property type="entry name" value="Cadherin-like_sf"/>
</dbReference>
<reference evidence="21" key="1">
    <citation type="submission" date="2025-08" db="UniProtKB">
        <authorList>
            <consortium name="RefSeq"/>
        </authorList>
    </citation>
    <scope>IDENTIFICATION</scope>
    <source>
        <tissue evidence="21">Gonads</tissue>
    </source>
</reference>
<dbReference type="SUPFAM" id="SSF49785">
    <property type="entry name" value="Galactose-binding domain-like"/>
    <property type="match status" value="2"/>
</dbReference>
<gene>
    <name evidence="21" type="primary">LOC106169518</name>
</gene>
<keyword evidence="8" id="KW-0130">Cell adhesion</keyword>
<dbReference type="SMART" id="SM00179">
    <property type="entry name" value="EGF_CA"/>
    <property type="match status" value="4"/>
</dbReference>
<dbReference type="InterPro" id="IPR008979">
    <property type="entry name" value="Galactose-bd-like_sf"/>
</dbReference>
<feature type="region of interest" description="Disordered" evidence="15">
    <location>
        <begin position="3257"/>
        <end position="3277"/>
    </location>
</feature>
<comment type="similarity">
    <text evidence="2">Belongs to the thrombospondin family.</text>
</comment>
<proteinExistence type="inferred from homology"/>
<keyword evidence="7 12" id="KW-0106">Calcium</keyword>
<keyword evidence="20" id="KW-1185">Reference proteome</keyword>
<dbReference type="GO" id="GO:0005886">
    <property type="term" value="C:plasma membrane"/>
    <property type="evidence" value="ECO:0007669"/>
    <property type="project" value="InterPro"/>
</dbReference>
<dbReference type="Pfam" id="PF12947">
    <property type="entry name" value="EGF_3"/>
    <property type="match status" value="1"/>
</dbReference>
<evidence type="ECO:0000313" key="20">
    <source>
        <dbReference type="Proteomes" id="UP000085678"/>
    </source>
</evidence>
<dbReference type="InterPro" id="IPR011641">
    <property type="entry name" value="Tyr-kin_ephrin_A/B_rcpt-like"/>
</dbReference>
<organism evidence="20 21">
    <name type="scientific">Lingula anatina</name>
    <name type="common">Brachiopod</name>
    <name type="synonym">Lingula unguis</name>
    <dbReference type="NCBI Taxonomy" id="7574"/>
    <lineage>
        <taxon>Eukaryota</taxon>
        <taxon>Metazoa</taxon>
        <taxon>Spiralia</taxon>
        <taxon>Lophotrochozoa</taxon>
        <taxon>Brachiopoda</taxon>
        <taxon>Linguliformea</taxon>
        <taxon>Lingulata</taxon>
        <taxon>Lingulida</taxon>
        <taxon>Linguloidea</taxon>
        <taxon>Lingulidae</taxon>
        <taxon>Lingula</taxon>
    </lineage>
</organism>
<dbReference type="STRING" id="7574.A0A1S3J1Z4"/>
<evidence type="ECO:0000256" key="5">
    <source>
        <dbReference type="ARBA" id="ARBA00022729"/>
    </source>
</evidence>
<dbReference type="SMART" id="SM00364">
    <property type="entry name" value="LRR_BAC"/>
    <property type="match status" value="10"/>
</dbReference>
<dbReference type="Pfam" id="PF13855">
    <property type="entry name" value="LRR_8"/>
    <property type="match status" value="5"/>
</dbReference>
<feature type="compositionally biased region" description="Basic and acidic residues" evidence="15">
    <location>
        <begin position="3262"/>
        <end position="3277"/>
    </location>
</feature>
<dbReference type="GO" id="GO:0005576">
    <property type="term" value="C:extracellular region"/>
    <property type="evidence" value="ECO:0007669"/>
    <property type="project" value="InterPro"/>
</dbReference>
<dbReference type="InterPro" id="IPR001611">
    <property type="entry name" value="Leu-rich_rpt"/>
</dbReference>
<dbReference type="GO" id="GO:0007156">
    <property type="term" value="P:homophilic cell adhesion via plasma membrane adhesion molecules"/>
    <property type="evidence" value="ECO:0007669"/>
    <property type="project" value="InterPro"/>
</dbReference>
<dbReference type="InterPro" id="IPR000421">
    <property type="entry name" value="FA58C"/>
</dbReference>
<dbReference type="SMART" id="SM00231">
    <property type="entry name" value="FA58C"/>
    <property type="match status" value="1"/>
</dbReference>
<name>A0A1S3J1Z4_LINAN</name>
<dbReference type="SMART" id="SM01411">
    <property type="entry name" value="Ephrin_rec_like"/>
    <property type="match status" value="6"/>
</dbReference>
<dbReference type="Gene3D" id="4.10.1080.10">
    <property type="entry name" value="TSP type-3 repeat"/>
    <property type="match status" value="3"/>
</dbReference>
<dbReference type="PROSITE" id="PS50268">
    <property type="entry name" value="CADHERIN_2"/>
    <property type="match status" value="1"/>
</dbReference>
<dbReference type="FunFam" id="3.80.10.10:FF:001164">
    <property type="entry name" value="GH01279p"/>
    <property type="match status" value="1"/>
</dbReference>
<dbReference type="PROSITE" id="PS50022">
    <property type="entry name" value="FA58C_3"/>
    <property type="match status" value="2"/>
</dbReference>
<dbReference type="InterPro" id="IPR006558">
    <property type="entry name" value="LamG-like"/>
</dbReference>
<dbReference type="InterPro" id="IPR020894">
    <property type="entry name" value="Cadherin_CS"/>
</dbReference>
<evidence type="ECO:0000259" key="16">
    <source>
        <dbReference type="PROSITE" id="PS50022"/>
    </source>
</evidence>
<evidence type="ECO:0000256" key="12">
    <source>
        <dbReference type="PROSITE-ProRule" id="PRU00043"/>
    </source>
</evidence>
<dbReference type="PROSITE" id="PS51236">
    <property type="entry name" value="TSP_CTER"/>
    <property type="match status" value="1"/>
</dbReference>
<dbReference type="Pfam" id="PF13306">
    <property type="entry name" value="LRR_5"/>
    <property type="match status" value="1"/>
</dbReference>
<dbReference type="Pfam" id="PF00754">
    <property type="entry name" value="F5_F8_type_C"/>
    <property type="match status" value="2"/>
</dbReference>
<feature type="domain" description="EGF-like" evidence="17">
    <location>
        <begin position="2398"/>
        <end position="2435"/>
    </location>
</feature>
<dbReference type="PROSITE" id="PS01187">
    <property type="entry name" value="EGF_CA"/>
    <property type="match status" value="2"/>
</dbReference>
<dbReference type="PROSITE" id="PS01285">
    <property type="entry name" value="FA58C_1"/>
    <property type="match status" value="2"/>
</dbReference>
<dbReference type="Gene3D" id="2.60.40.60">
    <property type="entry name" value="Cadherins"/>
    <property type="match status" value="2"/>
</dbReference>
<evidence type="ECO:0000256" key="14">
    <source>
        <dbReference type="PROSITE-ProRule" id="PRU00634"/>
    </source>
</evidence>
<dbReference type="SMART" id="SM00560">
    <property type="entry name" value="LamGL"/>
    <property type="match status" value="1"/>
</dbReference>
<dbReference type="SUPFAM" id="SSF103647">
    <property type="entry name" value="TSP type-3 repeat"/>
    <property type="match status" value="3"/>
</dbReference>
<dbReference type="Gene3D" id="2.10.50.10">
    <property type="entry name" value="Tumor Necrosis Factor Receptor, subunit A, domain 2"/>
    <property type="match status" value="5"/>
</dbReference>
<evidence type="ECO:0000256" key="8">
    <source>
        <dbReference type="ARBA" id="ARBA00022889"/>
    </source>
</evidence>
<dbReference type="InterPro" id="IPR013320">
    <property type="entry name" value="ConA-like_dom_sf"/>
</dbReference>
<evidence type="ECO:0000256" key="9">
    <source>
        <dbReference type="ARBA" id="ARBA00023136"/>
    </source>
</evidence>
<accession>A0A1S3J1Z4</accession>
<dbReference type="SUPFAM" id="SSF52058">
    <property type="entry name" value="L domain-like"/>
    <property type="match status" value="3"/>
</dbReference>
<dbReference type="InterPro" id="IPR009030">
    <property type="entry name" value="Growth_fac_rcpt_cys_sf"/>
</dbReference>
<dbReference type="CDD" id="cd11304">
    <property type="entry name" value="Cadherin_repeat"/>
    <property type="match status" value="2"/>
</dbReference>
<dbReference type="InParanoid" id="A0A1S3J1Z4"/>
<feature type="domain" description="EGF-like" evidence="17">
    <location>
        <begin position="2506"/>
        <end position="2547"/>
    </location>
</feature>
<dbReference type="InterPro" id="IPR032675">
    <property type="entry name" value="LRR_dom_sf"/>
</dbReference>
<dbReference type="InterPro" id="IPR002126">
    <property type="entry name" value="Cadherin-like_dom"/>
</dbReference>
<dbReference type="InterPro" id="IPR003591">
    <property type="entry name" value="Leu-rich_rpt_typical-subtyp"/>
</dbReference>
<dbReference type="Gene3D" id="2.10.25.10">
    <property type="entry name" value="Laminin"/>
    <property type="match status" value="3"/>
</dbReference>
<dbReference type="FunFam" id="2.10.25.10:FF:000038">
    <property type="entry name" value="Fibrillin 2"/>
    <property type="match status" value="1"/>
</dbReference>
<dbReference type="SUPFAM" id="SSF49313">
    <property type="entry name" value="Cadherin-like"/>
    <property type="match status" value="2"/>
</dbReference>
<feature type="repeat" description="TSP type-3" evidence="14">
    <location>
        <begin position="2742"/>
        <end position="2777"/>
    </location>
</feature>
<evidence type="ECO:0000256" key="3">
    <source>
        <dbReference type="ARBA" id="ARBA00022536"/>
    </source>
</evidence>
<dbReference type="CDD" id="cd00057">
    <property type="entry name" value="FA58C"/>
    <property type="match status" value="1"/>
</dbReference>
<dbReference type="SUPFAM" id="SSF49899">
    <property type="entry name" value="Concanavalin A-like lectins/glucanases"/>
    <property type="match status" value="2"/>
</dbReference>
<evidence type="ECO:0000256" key="4">
    <source>
        <dbReference type="ARBA" id="ARBA00022614"/>
    </source>
</evidence>
<evidence type="ECO:0000259" key="18">
    <source>
        <dbReference type="PROSITE" id="PS50268"/>
    </source>
</evidence>
<dbReference type="CDD" id="cd00054">
    <property type="entry name" value="EGF_CA"/>
    <property type="match status" value="3"/>
</dbReference>
<keyword evidence="3 13" id="KW-0245">EGF-like domain</keyword>
<evidence type="ECO:0000313" key="21">
    <source>
        <dbReference type="RefSeq" id="XP_013404445.1"/>
    </source>
</evidence>
<feature type="domain" description="F5/8 type C" evidence="16">
    <location>
        <begin position="1772"/>
        <end position="1923"/>
    </location>
</feature>
<dbReference type="InterPro" id="IPR017897">
    <property type="entry name" value="Thrombospondin_3_rpt"/>
</dbReference>
<dbReference type="KEGG" id="lak:106169518"/>
<dbReference type="InterPro" id="IPR008859">
    <property type="entry name" value="Thrombospondin_C"/>
</dbReference>
<evidence type="ECO:0000256" key="15">
    <source>
        <dbReference type="SAM" id="MobiDB-lite"/>
    </source>
</evidence>
<dbReference type="PROSITE" id="PS51234">
    <property type="entry name" value="TSP3"/>
    <property type="match status" value="3"/>
</dbReference>
<sequence>MGSQYRKVYSVALACTLWLINGGLIHAFWTADSYWNGRYGAEGISYTSVDTSNGLWSDDGSLYEPYLYASSEYSATACSCDCQTADYVHSCSGAVSLSSQTFSNISAETFTGSVSTLTILSCPSFNLLVNGSATFAALTSMTEMRIQVTGLTSFPDVSTTSLQILNLANNKITFFKHNHTNQVFPSSLTHVALMNNEISWVPDGLFSGSNIRILSLSGNQIRSFPSSAFHNMANLEYLGLDGNLLTSISTWHLTPLTTSNLKHLNISNNQLNSIGQNALAQLPELRILEVHQNEFVSLPWKSFHNIPKLVHLDLNNNRIQTLNSRALTSLPKLQTLRLHSQKNPMTAIMFDAFVGIGAELRTLYADHNSIRDVTIYGSEGFPSYSQSMYTVKKVGKIPFQNVTAVRSLYLDSNLIAQVNETDFCAMFNLSLLSMNYNQLTEDTIHANAFQCLQDLSYLYLDSNQIQYVPEAVKYATVLPSISLLDMNSNKITFLLSGTFSTLTTLRTLGLASNDIISIENGTFPMTIKYLYLRNNDFRFLHENPFTNLANLSTLDLQSNSIQVIPETAFDGCYSLRNLDLGSNQIGRILKTHLEDNPLDRKLDLSNNDIAYIEDRTLAHVTSMSYSLDLSNNKLTSLPHGGDFHDLTIGLYFNLDNNRITSIPTGMFKNLRVSSFDMNLRNNKIAIIEQDAFSSVSVGQDLIFNNNPLKIIKSYGFNTTSCRDFFMNNVGLKTVETRAFIDVSTSRDFQLNDNSLGALPSYTFNGLSVGRDMYLDQSSITELGSEVFGTGSSISNILHLQNNQLVQLAADVFTGITFTRLDLSDNLLVSYPGAALSALTLTKLDMPRNQISDIPDGSFAGQSSLTSLDLSENRIAVLRGTVLSPLTSLATLKLQRNLIERIEDGAFNGLNSLATLRLGNNLIPHLPSFDGLTSLATVDVSDNQIKTLGMGQNGTFYLLVDQALNTVDLSNNPLSCDCYTYHSLSMVANKLTSARCASPNETIGYGFDSAASLQYTDLSLENYQCSAVNVTAIAPAAYQIQVDWNHPPFLYPGQAAGDRSQWLYLVTCESAIASTLNSSVSGSSPPQALFVEADGVQLGTDYICHVQLQYQGITSGFSSPAYVTTTLASLGDSGAQVQDYIVISTYYDFSLVHTDFTGTSTTAVTQPRYVASPYGAWPAMSTNPTLDTYSDWFRKVAGTNVEVHVNMTLSSQAGAAVPTHRFHSSAFFPLDGVGYGAEGQRDCNNVLHNFGFTTAIRAGFEFTGEETFTIAGGEDIWLYLNKVLVLEITLNTTASSVVCKKVNISAAASSGGGNTVVEQGILVGTQCTNLVTVATEAVHLELQVGELYHFDLFHVERRLCTSQLFIETTSAVIVDDVPPVDYTVTIAEDFHVDGILTAMALTDDFSSGPNYEISLLSGNEARHFTIKEDTSANQAAAVAPTEASPTYTNISGVPVEFLVCPTAATFEPEPVFTDRESYTLSTTSALLTLNTTLDYEVQTSYYVTMTVVDTGNSLTGTIAVRVWITDVNDNCPILVEDTFSFEPIPALKQDPIINLNVSDADSGINSELSYYVSDVTADPPLNYSNRMDLHREVYVLNTTLTFNIAVIDGGTPPRGTTANVSLTLSNTCLVSATFEPIDYNININATTKEVYLSIPKYWVYAFECMDLLGMASGIIQDRVLSASSHDYVSPPGRGRLNLTLGTGGITGGWVAEIADTDQYIEINMEEGYKVQQIMIQGQQDQDNWVTSFRVNYSDSDTGPWITYQDQNGTSVKCMDLLGMASGIIQDRVLSASSHDYVSPPGRGRLNLTLGTGGITGGWVAEVADTDQYIEINMEEGYKVQQIMIQGQQDQDNWVTSFRVNYSDSDTGPWITYQDQNGTSIFDANSDRNTIVTVTLTPPIFAQYLRLNPVTWHNRIALRMEMVGCSQAEQKYYDVSCVRCLTSYYCEGDGVMHSCARCDNATDTNDTCGRSPTEHSFGLQAQCSPCPAGWICSQGYATPCVDFTYVDYCNDTYCPDSCAQCELGYACRGGQRYQCEPGSYSDGNLKFCEMCAPGTFQNESGQDGCLPCDPGKYSSKSKDRCDWCPTGMYAVGKSIDSCDWCPTGMYAVGKSIDSCDWCPTGMYAVGKSIDSCDWCPTGMYAVGKSIDSCDWCPTGMYAVGKSIDSCDWCPTGMYAVGKSIDSCDWCPTGMYAVGKSIDSCDWCPTGMYAVGKSIDSCDWCPTGMYAVGKSIDSCDWCPTGMYAVGKSIDSCDWCPTGMYAVGKSIDSCDWCPTGMYAVGKSIDSCDWCPTGMYAVGKSIDSCDWCPTGMYAVGKSIDSCDWCPTGMYAVGKSIDSCDWCPTGMYAVDGNNCEGCLPGQCRCLQSPSPCSEGAACHDTSPGSYVCDSCQPGYEGDGANCTDIDECAVYQPCFQGRCINTSPGYQCLACPTGYTGTYEDALAMNITRRVFVLFNKEYDYLQVQRCEDVDECATDNGGCDVHSDCSNTIGSYNCGFCKTGWIGEGRRVCIPDNPCTTGTHNCNQHATCSYAGPGLFKCECNPGYAGDGVFCDEDYDLDGRPIRNIVCSIRQCIKDNCAAYPNSGLEDNDGDSMGDMCDPDDDNDALYDYRDNCQFVANYDQTDTDGDGVGDACDNCPADSNTDQLDTDSDGQGNACDTDDDNDGVNDSAPDNCQFVANGDQSDADSDGIGDLCDNCVNVANDNQTDTDQNGVGDACDVIGASDKDRDGDSILNFLDNCPYAPNPEQTDIDGDGQGDICDDDIDGDGISNNQDNCPYVANAGQEDTNGDRVGDICETDTDNDGVLDIYDNCIKNPTISSTSFASYTSVNLYPSLSGATDPQWELWDNGAMIRLVQDTTMPALLVGPQAFGPVDYSGTWYVDSDTGENYVGFVFGYQNNRKFYVVMWRHANLNYIYKGGIKGLQLKLVNSNTGPGSGLAKALWNTHDTADKVTLLWQDPTMTGWQHKTSYRWHLKHRPSIGLIRVTVVQGTSTIVDSGDLYDTTISGGRLGVFMFNQPGILWSYLEYKCADRVNEALYFDGTDDYVTMANITTLEIHNSFTLEAWVLLSSGYPSGKLPILCTLDSILCMYVEGGVLKGTVGTTTAVGSNVLPDSYWNHLLMRYDAQSWTLSLFINGTTSPNPEAEVTNIEPVTWAIYNTTGATDIYLGRDRNSYFAGILDEIRIYDIVIPDSELGAHLQEAGLVWQRHQGYINVHYTMDSNTDTSILQDHGLLGINGVVSGNPLFVDSMLDHGRFQLTYPSNRRRRRRSLDENGHLEKSRHEEL</sequence>
<dbReference type="PANTHER" id="PTHR10199">
    <property type="entry name" value="THROMBOSPONDIN"/>
    <property type="match status" value="1"/>
</dbReference>
<dbReference type="Pfam" id="PF07645">
    <property type="entry name" value="EGF_CA"/>
    <property type="match status" value="2"/>
</dbReference>
<dbReference type="InterPro" id="IPR003367">
    <property type="entry name" value="Thrombospondin_3-like_rpt"/>
</dbReference>
<evidence type="ECO:0000256" key="1">
    <source>
        <dbReference type="ARBA" id="ARBA00004370"/>
    </source>
</evidence>
<keyword evidence="5" id="KW-0732">Signal</keyword>
<dbReference type="InterPro" id="IPR001881">
    <property type="entry name" value="EGF-like_Ca-bd_dom"/>
</dbReference>
<dbReference type="GeneID" id="106169518"/>
<dbReference type="SMART" id="SM00369">
    <property type="entry name" value="LRR_TYP"/>
    <property type="match status" value="22"/>
</dbReference>
<dbReference type="GO" id="GO:0005509">
    <property type="term" value="F:calcium ion binding"/>
    <property type="evidence" value="ECO:0007669"/>
    <property type="project" value="UniProtKB-UniRule"/>
</dbReference>
<dbReference type="PROSITE" id="PS51450">
    <property type="entry name" value="LRR"/>
    <property type="match status" value="7"/>
</dbReference>
<dbReference type="PROSITE" id="PS50026">
    <property type="entry name" value="EGF_3"/>
    <property type="match status" value="2"/>
</dbReference>
<dbReference type="Gene3D" id="2.60.120.200">
    <property type="match status" value="2"/>
</dbReference>
<dbReference type="InterPro" id="IPR028974">
    <property type="entry name" value="TSP_type-3_rpt"/>
</dbReference>
<dbReference type="SUPFAM" id="SSF52047">
    <property type="entry name" value="RNI-like"/>
    <property type="match status" value="1"/>
</dbReference>
<dbReference type="RefSeq" id="XP_013404445.1">
    <property type="nucleotide sequence ID" value="XM_013548991.2"/>
</dbReference>
<keyword evidence="11" id="KW-0325">Glycoprotein</keyword>
<dbReference type="SMART" id="SM00181">
    <property type="entry name" value="EGF"/>
    <property type="match status" value="4"/>
</dbReference>
<comment type="caution">
    <text evidence="13">Lacks conserved residue(s) required for the propagation of feature annotation.</text>
</comment>
<evidence type="ECO:0000259" key="19">
    <source>
        <dbReference type="PROSITE" id="PS51236"/>
    </source>
</evidence>
<feature type="domain" description="F5/8 type C" evidence="16">
    <location>
        <begin position="1663"/>
        <end position="1765"/>
    </location>
</feature>
<dbReference type="Pfam" id="PF13385">
    <property type="entry name" value="Laminin_G_3"/>
    <property type="match status" value="1"/>
</dbReference>
<comment type="subcellular location">
    <subcellularLocation>
        <location evidence="1">Membrane</location>
    </subcellularLocation>
</comment>
<dbReference type="InterPro" id="IPR024731">
    <property type="entry name" value="NELL2-like_EGF"/>
</dbReference>
<protein>
    <submittedName>
        <fullName evidence="21">Uncharacterized protein LOC106169518</fullName>
    </submittedName>
</protein>
<dbReference type="FunFam" id="4.10.1080.10:FF:000001">
    <property type="entry name" value="Thrombospondin 3"/>
    <property type="match status" value="1"/>
</dbReference>
<dbReference type="FunFam" id="2.60.120.260:FF:000016">
    <property type="entry name" value="Contactin-associated protein-like 4 isoform 1"/>
    <property type="match status" value="1"/>
</dbReference>
<dbReference type="InterPro" id="IPR018097">
    <property type="entry name" value="EGF_Ca-bd_CS"/>
</dbReference>
<dbReference type="SUPFAM" id="SSF57184">
    <property type="entry name" value="Growth factor receptor domain"/>
    <property type="match status" value="2"/>
</dbReference>
<dbReference type="Gene3D" id="3.80.10.10">
    <property type="entry name" value="Ribonuclease Inhibitor"/>
    <property type="match status" value="7"/>
</dbReference>
<keyword evidence="9" id="KW-0472">Membrane</keyword>
<keyword evidence="6" id="KW-0677">Repeat</keyword>
<feature type="domain" description="TSP C-terminal" evidence="19">
    <location>
        <begin position="2817"/>
        <end position="3027"/>
    </location>
</feature>
<dbReference type="Gene3D" id="2.60.120.260">
    <property type="entry name" value="Galactose-binding domain-like"/>
    <property type="match status" value="2"/>
</dbReference>
<feature type="domain" description="Cadherin" evidence="18">
    <location>
        <begin position="1377"/>
        <end position="1533"/>
    </location>
</feature>
<dbReference type="Pfam" id="PF07699">
    <property type="entry name" value="Ephrin_rec_like"/>
    <property type="match status" value="1"/>
</dbReference>
<dbReference type="InterPro" id="IPR000742">
    <property type="entry name" value="EGF"/>
</dbReference>
<dbReference type="PROSITE" id="PS00232">
    <property type="entry name" value="CADHERIN_1"/>
    <property type="match status" value="1"/>
</dbReference>
<evidence type="ECO:0000259" key="17">
    <source>
        <dbReference type="PROSITE" id="PS50026"/>
    </source>
</evidence>